<evidence type="ECO:0000313" key="5">
    <source>
        <dbReference type="Proteomes" id="UP000812440"/>
    </source>
</evidence>
<dbReference type="AlphaFoldDB" id="A0A8T2K7T0"/>
<dbReference type="PANTHER" id="PTHR24278:SF37">
    <property type="entry name" value="TRANSMEMBRANE GAMMA-CARBOXYGLUTAMIC ACID PROTEIN 1"/>
    <property type="match status" value="1"/>
</dbReference>
<keyword evidence="5" id="KW-1185">Reference proteome</keyword>
<accession>A0A8T2K7T0</accession>
<dbReference type="Gene3D" id="4.10.740.10">
    <property type="entry name" value="Coagulation Factor IX"/>
    <property type="match status" value="1"/>
</dbReference>
<keyword evidence="2" id="KW-0812">Transmembrane</keyword>
<dbReference type="SMART" id="SM00069">
    <property type="entry name" value="GLA"/>
    <property type="match status" value="1"/>
</dbReference>
<dbReference type="InterPro" id="IPR035972">
    <property type="entry name" value="GLA-like_dom_SF"/>
</dbReference>
<dbReference type="InterPro" id="IPR000294">
    <property type="entry name" value="GLA_domain"/>
</dbReference>
<dbReference type="EMBL" id="JAACNH010000002">
    <property type="protein sequence ID" value="KAG8451884.1"/>
    <property type="molecule type" value="Genomic_DNA"/>
</dbReference>
<evidence type="ECO:0000259" key="3">
    <source>
        <dbReference type="PROSITE" id="PS50998"/>
    </source>
</evidence>
<dbReference type="OrthoDB" id="9942362at2759"/>
<evidence type="ECO:0000256" key="2">
    <source>
        <dbReference type="SAM" id="Phobius"/>
    </source>
</evidence>
<gene>
    <name evidence="4" type="ORF">GDO86_003908</name>
</gene>
<feature type="domain" description="Gla" evidence="3">
    <location>
        <begin position="20"/>
        <end position="66"/>
    </location>
</feature>
<dbReference type="Proteomes" id="UP000812440">
    <property type="component" value="Chromosome 2"/>
</dbReference>
<name>A0A8T2K7T0_9PIPI</name>
<keyword evidence="2" id="KW-1133">Transmembrane helix</keyword>
<evidence type="ECO:0000256" key="1">
    <source>
        <dbReference type="ARBA" id="ARBA00023157"/>
    </source>
</evidence>
<dbReference type="Pfam" id="PF00594">
    <property type="entry name" value="Gla"/>
    <property type="match status" value="1"/>
</dbReference>
<dbReference type="PROSITE" id="PS00011">
    <property type="entry name" value="GLA_1"/>
    <property type="match status" value="1"/>
</dbReference>
<dbReference type="PROSITE" id="PS50998">
    <property type="entry name" value="GLA_2"/>
    <property type="match status" value="1"/>
</dbReference>
<dbReference type="InterPro" id="IPR050442">
    <property type="entry name" value="Peptidase_S1_coag_factors"/>
</dbReference>
<keyword evidence="1" id="KW-1015">Disulfide bond</keyword>
<proteinExistence type="predicted"/>
<feature type="transmembrane region" description="Helical" evidence="2">
    <location>
        <begin position="81"/>
        <end position="102"/>
    </location>
</feature>
<dbReference type="PANTHER" id="PTHR24278">
    <property type="entry name" value="COAGULATION FACTOR"/>
    <property type="match status" value="1"/>
</dbReference>
<comment type="caution">
    <text evidence="4">The sequence shown here is derived from an EMBL/GenBank/DDBJ whole genome shotgun (WGS) entry which is preliminary data.</text>
</comment>
<dbReference type="PRINTS" id="PR00001">
    <property type="entry name" value="GLABLOOD"/>
</dbReference>
<protein>
    <recommendedName>
        <fullName evidence="3">Gla domain-containing protein</fullName>
    </recommendedName>
</protein>
<sequence>MGSVFLNEDIANSVLKRSPRANGFLEEIKQGNLERECKEELCTYEEAREVFENNEKTNEFWKEYTKGQEGDLNAAGNWYPFYMAFPLIIVFFVILLIILLVWKCVFKKKARRQTAYAPRGVPQNATEVGIDPDVFSSSPQHGTVLCSIEGAFDRGRLHSGFDYDVHSDTLSAGLSNCDAPPSYEEATGIRGVAVNEPLQSPTELPPEYEEIVTPTSTITVPHRFTNIKTTN</sequence>
<dbReference type="FunFam" id="4.10.740.10:FF:000001">
    <property type="entry name" value="vitamin K-dependent protein S"/>
    <property type="match status" value="1"/>
</dbReference>
<keyword evidence="2" id="KW-0472">Membrane</keyword>
<dbReference type="GO" id="GO:0005509">
    <property type="term" value="F:calcium ion binding"/>
    <property type="evidence" value="ECO:0007669"/>
    <property type="project" value="InterPro"/>
</dbReference>
<dbReference type="SUPFAM" id="SSF57630">
    <property type="entry name" value="GLA-domain"/>
    <property type="match status" value="1"/>
</dbReference>
<organism evidence="4 5">
    <name type="scientific">Hymenochirus boettgeri</name>
    <name type="common">Congo dwarf clawed frog</name>
    <dbReference type="NCBI Taxonomy" id="247094"/>
    <lineage>
        <taxon>Eukaryota</taxon>
        <taxon>Metazoa</taxon>
        <taxon>Chordata</taxon>
        <taxon>Craniata</taxon>
        <taxon>Vertebrata</taxon>
        <taxon>Euteleostomi</taxon>
        <taxon>Amphibia</taxon>
        <taxon>Batrachia</taxon>
        <taxon>Anura</taxon>
        <taxon>Pipoidea</taxon>
        <taxon>Pipidae</taxon>
        <taxon>Pipinae</taxon>
        <taxon>Hymenochirus</taxon>
    </lineage>
</organism>
<reference evidence="4" key="1">
    <citation type="thesis" date="2020" institute="ProQuest LLC" country="789 East Eisenhower Parkway, Ann Arbor, MI, USA">
        <title>Comparative Genomics and Chromosome Evolution.</title>
        <authorList>
            <person name="Mudd A.B."/>
        </authorList>
    </citation>
    <scope>NUCLEOTIDE SEQUENCE</scope>
    <source>
        <strain evidence="4">Female2</strain>
        <tissue evidence="4">Blood</tissue>
    </source>
</reference>
<evidence type="ECO:0000313" key="4">
    <source>
        <dbReference type="EMBL" id="KAG8451884.1"/>
    </source>
</evidence>
<dbReference type="GO" id="GO:0005615">
    <property type="term" value="C:extracellular space"/>
    <property type="evidence" value="ECO:0007669"/>
    <property type="project" value="TreeGrafter"/>
</dbReference>
<dbReference type="InterPro" id="IPR017857">
    <property type="entry name" value="Coagulation_fac-like_Gla_dom"/>
</dbReference>